<evidence type="ECO:0008006" key="2">
    <source>
        <dbReference type="Google" id="ProtNLM"/>
    </source>
</evidence>
<comment type="caution">
    <text evidence="1">The sequence shown here is derived from an EMBL/GenBank/DDBJ whole genome shotgun (WGS) entry which is preliminary data.</text>
</comment>
<protein>
    <recommendedName>
        <fullName evidence="2">Porin</fullName>
    </recommendedName>
</protein>
<reference evidence="1" key="1">
    <citation type="submission" date="2009-10" db="EMBL/GenBank/DDBJ databases">
        <title>Diversity of trophic interactions inside an arsenic-rich microbial ecosystem.</title>
        <authorList>
            <person name="Bertin P.N."/>
            <person name="Heinrich-Salmeron A."/>
            <person name="Pelletier E."/>
            <person name="Goulhen-Chollet F."/>
            <person name="Arsene-Ploetze F."/>
            <person name="Gallien S."/>
            <person name="Calteau A."/>
            <person name="Vallenet D."/>
            <person name="Casiot C."/>
            <person name="Chane-Woon-Ming B."/>
            <person name="Giloteaux L."/>
            <person name="Barakat M."/>
            <person name="Bonnefoy V."/>
            <person name="Bruneel O."/>
            <person name="Chandler M."/>
            <person name="Cleiss J."/>
            <person name="Duran R."/>
            <person name="Elbaz-Poulichet F."/>
            <person name="Fonknechten N."/>
            <person name="Lauga B."/>
            <person name="Mornico D."/>
            <person name="Ortet P."/>
            <person name="Schaeffer C."/>
            <person name="Siguier P."/>
            <person name="Alexander Thil Smith A."/>
            <person name="Van Dorsselaer A."/>
            <person name="Weissenbach J."/>
            <person name="Medigue C."/>
            <person name="Le Paslier D."/>
        </authorList>
    </citation>
    <scope>NUCLEOTIDE SEQUENCE</scope>
</reference>
<organism evidence="1">
    <name type="scientific">mine drainage metagenome</name>
    <dbReference type="NCBI Taxonomy" id="410659"/>
    <lineage>
        <taxon>unclassified sequences</taxon>
        <taxon>metagenomes</taxon>
        <taxon>ecological metagenomes</taxon>
    </lineage>
</organism>
<dbReference type="EMBL" id="CABQ01000209">
    <property type="protein sequence ID" value="CBI08358.1"/>
    <property type="molecule type" value="Genomic_DNA"/>
</dbReference>
<dbReference type="AlphaFoldDB" id="E6QM87"/>
<proteinExistence type="predicted"/>
<sequence length="378" mass="41379">MFKRLGFHLPPALQKGDISPHISDLVKQEPMWTLGNNAAFAVADLDFAVQRNTQDGTTPTSTSSFQLGTWNAYLAGWVPDTNFFYYSQINLVAGGDTSPSVAVGYFGYVGGTAKSSWYIQGGDMHVMGANGTTAANTESLLPAAPLMWEYTDPDNFVLDQHLVGLRAGYTWALPGYKQILGASLSVSNGDHADGSTITGPDARNAKDVYLDLDWWYAPESGVSFLSYYGKKNQIQNSGAPNQFTFYPVLRRNGIFANYMAFHNKLNILGGFMYDHDGYEISQPGPASSFTSKDYYGELDYFFYRGMAATVRYDRLNQRIVGGIGGVSQEQPSFGLQRTLTPSGNIIGRLSYSNLHGRDPIAGVGSSGRTIMSDVEFNF</sequence>
<gene>
    <name evidence="1" type="ORF">CARN6_1816</name>
</gene>
<name>E6QM87_9ZZZZ</name>
<accession>E6QM87</accession>
<evidence type="ECO:0000313" key="1">
    <source>
        <dbReference type="EMBL" id="CBI08358.1"/>
    </source>
</evidence>